<feature type="domain" description="Glycosyl transferase family 1" evidence="1">
    <location>
        <begin position="176"/>
        <end position="307"/>
    </location>
</feature>
<protein>
    <submittedName>
        <fullName evidence="2">Glycosyltransferase family 1 protein</fullName>
    </submittedName>
</protein>
<evidence type="ECO:0000259" key="1">
    <source>
        <dbReference type="Pfam" id="PF00534"/>
    </source>
</evidence>
<dbReference type="SUPFAM" id="SSF53756">
    <property type="entry name" value="UDP-Glycosyltransferase/glycogen phosphorylase"/>
    <property type="match status" value="1"/>
</dbReference>
<dbReference type="Proteomes" id="UP000289946">
    <property type="component" value="Unassembled WGS sequence"/>
</dbReference>
<name>A0ABY0DSJ6_9BRAD</name>
<sequence length="360" mass="39125">MTSNDDFVVAIGQLPPPVTGLSYITARMIDAIKGTHPVRTANIAAEPGQTGLSKHIRRALRVLAAGAVLLRHTFRTGRRCYLVCEGDWGLAYIIFLAALARVCSYPTVLHHHSFAYIDRPRALLRLLLRAGGPALTHVFLCPIMSIKFASAYGVEPKACIVSNSAFVEPDLDFQTPTGPLTIGLLSNLTREKGLHTFLELVRSARTQGLGIRAVLAGPIGVEADRKLVEDATRDLRDALEYRGPLYGSSKNTFYRDIDIFVFPTQYSHEAEPTVVFEALSAGNLIIAFDRGCITSQVGTNGLIVPTNSNFVQDSLGYLRQAAGQLTNLRSERPSCIDAYGALHSSSSTIAKQLFRDPAGN</sequence>
<reference evidence="2 3" key="1">
    <citation type="submission" date="2018-10" db="EMBL/GenBank/DDBJ databases">
        <title>Bradyrhizobium sp. nov., isolated from effective nodules of peanut in China.</title>
        <authorList>
            <person name="Li Y."/>
        </authorList>
    </citation>
    <scope>NUCLEOTIDE SEQUENCE [LARGE SCALE GENOMIC DNA]</scope>
    <source>
        <strain evidence="2 3">CCBAU 51781</strain>
    </source>
</reference>
<keyword evidence="3" id="KW-1185">Reference proteome</keyword>
<evidence type="ECO:0000313" key="3">
    <source>
        <dbReference type="Proteomes" id="UP000289946"/>
    </source>
</evidence>
<comment type="caution">
    <text evidence="2">The sequence shown here is derived from an EMBL/GenBank/DDBJ whole genome shotgun (WGS) entry which is preliminary data.</text>
</comment>
<accession>A0ABY0DSJ6</accession>
<dbReference type="CDD" id="cd03801">
    <property type="entry name" value="GT4_PimA-like"/>
    <property type="match status" value="1"/>
</dbReference>
<dbReference type="InterPro" id="IPR001296">
    <property type="entry name" value="Glyco_trans_1"/>
</dbReference>
<gene>
    <name evidence="2" type="ORF">EAS62_03510</name>
</gene>
<dbReference type="Pfam" id="PF00534">
    <property type="entry name" value="Glycos_transf_1"/>
    <property type="match status" value="1"/>
</dbReference>
<dbReference type="EMBL" id="RDRA01000002">
    <property type="protein sequence ID" value="RXG99145.1"/>
    <property type="molecule type" value="Genomic_DNA"/>
</dbReference>
<proteinExistence type="predicted"/>
<organism evidence="2 3">
    <name type="scientific">Bradyrhizobium zhanjiangense</name>
    <dbReference type="NCBI Taxonomy" id="1325107"/>
    <lineage>
        <taxon>Bacteria</taxon>
        <taxon>Pseudomonadati</taxon>
        <taxon>Pseudomonadota</taxon>
        <taxon>Alphaproteobacteria</taxon>
        <taxon>Hyphomicrobiales</taxon>
        <taxon>Nitrobacteraceae</taxon>
        <taxon>Bradyrhizobium</taxon>
    </lineage>
</organism>
<evidence type="ECO:0000313" key="2">
    <source>
        <dbReference type="EMBL" id="RXG99145.1"/>
    </source>
</evidence>
<dbReference type="Gene3D" id="3.40.50.2000">
    <property type="entry name" value="Glycogen Phosphorylase B"/>
    <property type="match status" value="1"/>
</dbReference>